<protein>
    <submittedName>
        <fullName evidence="1">Uncharacterized protein</fullName>
    </submittedName>
</protein>
<dbReference type="EMBL" id="LUCM01000684">
    <property type="protein sequence ID" value="KAA0200203.1"/>
    <property type="molecule type" value="Genomic_DNA"/>
</dbReference>
<evidence type="ECO:0000313" key="2">
    <source>
        <dbReference type="Proteomes" id="UP000728185"/>
    </source>
</evidence>
<organism evidence="1 2">
    <name type="scientific">Fasciolopsis buskii</name>
    <dbReference type="NCBI Taxonomy" id="27845"/>
    <lineage>
        <taxon>Eukaryota</taxon>
        <taxon>Metazoa</taxon>
        <taxon>Spiralia</taxon>
        <taxon>Lophotrochozoa</taxon>
        <taxon>Platyhelminthes</taxon>
        <taxon>Trematoda</taxon>
        <taxon>Digenea</taxon>
        <taxon>Plagiorchiida</taxon>
        <taxon>Echinostomata</taxon>
        <taxon>Echinostomatoidea</taxon>
        <taxon>Fasciolidae</taxon>
        <taxon>Fasciolopsis</taxon>
    </lineage>
</organism>
<dbReference type="OrthoDB" id="10644039at2759"/>
<name>A0A8E0VPC9_9TREM</name>
<comment type="caution">
    <text evidence="1">The sequence shown here is derived from an EMBL/GenBank/DDBJ whole genome shotgun (WGS) entry which is preliminary data.</text>
</comment>
<gene>
    <name evidence="1" type="ORF">FBUS_02681</name>
</gene>
<sequence length="249" mass="28215">MTDYLLKSTYTYGTKRLTDFAITTADSKTTAEFEVTYEEVFIQTGMNPQCNFVDQLQWGFRNPSSTSWYYMGPDTTVAGNPLIFTCVCLLLCLELSKEEMFCLIPKRFDDMLLIDVVTENELNANASIQLSGTGLDIYPINLTCPTFGALYRSVFQKLYDESALEVNRLNRNARSTYADHNIDQFTTNLESNKVSFELSYSKTVLEQMGVDPTCNFDQILQWGFQKAINSAGYHLGKDTTVKSNLDQGH</sequence>
<keyword evidence="2" id="KW-1185">Reference proteome</keyword>
<accession>A0A8E0VPC9</accession>
<proteinExistence type="predicted"/>
<reference evidence="1" key="1">
    <citation type="submission" date="2019-05" db="EMBL/GenBank/DDBJ databases">
        <title>Annotation for the trematode Fasciolopsis buski.</title>
        <authorList>
            <person name="Choi Y.-J."/>
        </authorList>
    </citation>
    <scope>NUCLEOTIDE SEQUENCE</scope>
    <source>
        <strain evidence="1">HT</strain>
        <tissue evidence="1">Whole worm</tissue>
    </source>
</reference>
<dbReference type="AlphaFoldDB" id="A0A8E0VPC9"/>
<dbReference type="Proteomes" id="UP000728185">
    <property type="component" value="Unassembled WGS sequence"/>
</dbReference>
<evidence type="ECO:0000313" key="1">
    <source>
        <dbReference type="EMBL" id="KAA0200203.1"/>
    </source>
</evidence>